<dbReference type="InterPro" id="IPR002877">
    <property type="entry name" value="RNA_MeTrfase_FtsJ_dom"/>
</dbReference>
<evidence type="ECO:0000256" key="1">
    <source>
        <dbReference type="ARBA" id="ARBA00022552"/>
    </source>
</evidence>
<dbReference type="Pfam" id="PF11861">
    <property type="entry name" value="DUF3381"/>
    <property type="match status" value="1"/>
</dbReference>
<dbReference type="InterPro" id="IPR012920">
    <property type="entry name" value="rRNA_MeTfrase_SPB1-like_C"/>
</dbReference>
<keyword evidence="4" id="KW-0949">S-adenosyl-L-methionine</keyword>
<feature type="compositionally biased region" description="Polar residues" evidence="5">
    <location>
        <begin position="541"/>
        <end position="558"/>
    </location>
</feature>
<evidence type="ECO:0000259" key="7">
    <source>
        <dbReference type="Pfam" id="PF07780"/>
    </source>
</evidence>
<evidence type="ECO:0000256" key="3">
    <source>
        <dbReference type="ARBA" id="ARBA00022679"/>
    </source>
</evidence>
<feature type="compositionally biased region" description="Basic and acidic residues" evidence="5">
    <location>
        <begin position="435"/>
        <end position="451"/>
    </location>
</feature>
<organism evidence="9 10">
    <name type="scientific">Holothuria leucospilota</name>
    <name type="common">Black long sea cucumber</name>
    <name type="synonym">Mertensiothuria leucospilota</name>
    <dbReference type="NCBI Taxonomy" id="206669"/>
    <lineage>
        <taxon>Eukaryota</taxon>
        <taxon>Metazoa</taxon>
        <taxon>Echinodermata</taxon>
        <taxon>Eleutherozoa</taxon>
        <taxon>Echinozoa</taxon>
        <taxon>Holothuroidea</taxon>
        <taxon>Aspidochirotacea</taxon>
        <taxon>Aspidochirotida</taxon>
        <taxon>Holothuriidae</taxon>
        <taxon>Holothuria</taxon>
    </lineage>
</organism>
<feature type="region of interest" description="Disordered" evidence="5">
    <location>
        <begin position="817"/>
        <end position="842"/>
    </location>
</feature>
<feature type="compositionally biased region" description="Basic and acidic residues" evidence="5">
    <location>
        <begin position="614"/>
        <end position="633"/>
    </location>
</feature>
<dbReference type="Pfam" id="PF01728">
    <property type="entry name" value="FtsJ"/>
    <property type="match status" value="1"/>
</dbReference>
<feature type="compositionally biased region" description="Acidic residues" evidence="5">
    <location>
        <begin position="531"/>
        <end position="540"/>
    </location>
</feature>
<feature type="compositionally biased region" description="Acidic residues" evidence="5">
    <location>
        <begin position="414"/>
        <end position="434"/>
    </location>
</feature>
<dbReference type="GO" id="GO:0008650">
    <property type="term" value="F:rRNA (uridine-2'-O-)-methyltransferase activity"/>
    <property type="evidence" value="ECO:0007669"/>
    <property type="project" value="TreeGrafter"/>
</dbReference>
<proteinExistence type="predicted"/>
<feature type="compositionally biased region" description="Acidic residues" evidence="5">
    <location>
        <begin position="289"/>
        <end position="299"/>
    </location>
</feature>
<feature type="compositionally biased region" description="Acidic residues" evidence="5">
    <location>
        <begin position="569"/>
        <end position="579"/>
    </location>
</feature>
<gene>
    <name evidence="9" type="ORF">HOLleu_11355</name>
</gene>
<dbReference type="Pfam" id="PF07780">
    <property type="entry name" value="Spb1_C"/>
    <property type="match status" value="1"/>
</dbReference>
<feature type="compositionally biased region" description="Acidic residues" evidence="5">
    <location>
        <begin position="590"/>
        <end position="613"/>
    </location>
</feature>
<keyword evidence="3" id="KW-0808">Transferase</keyword>
<dbReference type="InterPro" id="IPR050082">
    <property type="entry name" value="RNA_methyltr_RlmE"/>
</dbReference>
<dbReference type="InterPro" id="IPR029063">
    <property type="entry name" value="SAM-dependent_MTases_sf"/>
</dbReference>
<protein>
    <submittedName>
        <fullName evidence="9">Pre-rRNA processing protein FTSJ3</fullName>
    </submittedName>
</protein>
<feature type="compositionally biased region" description="Basic and acidic residues" evidence="5">
    <location>
        <begin position="276"/>
        <end position="288"/>
    </location>
</feature>
<evidence type="ECO:0000256" key="2">
    <source>
        <dbReference type="ARBA" id="ARBA00022603"/>
    </source>
</evidence>
<evidence type="ECO:0000256" key="4">
    <source>
        <dbReference type="ARBA" id="ARBA00022691"/>
    </source>
</evidence>
<sequence length="842" mass="96730">MLQVASKNMPVSSVVIGVDLYPIKPIPRVTTLVADITTEKCRQGLRKELNNWKADCVLHDGAPNVGANWLLDAHTQARLTLQAAKLACEFLNKGGWFVSKVFRSRDYQSLIWVFHQLFRKVHATKPQASRNESAEIFVVCQGFISPDKIDPKFFDPKHIFKELPVDDPNKKLTIFQDPTKAKKVKAEGYADGEMSLYHKVNMTDFLNSEDPVTLLNNCSELIFDVEEIASHRLTTDEIRECAKDIKVLGRREIRLLLSWHKSMKTVLDNAAKWHKQKEEEAEKRKKDEEERESSEEDEEDLKKKLEELQEEERIADRRLKKATAKKKRKIREKLQKLGMMQNAAEDEAGQQTESSLFKLQKIKSKSQLTEVSKGDLSLLDEEESEDEDIDLPARGKREFKAYKRRLVDPAYPEDANDDVEDSGDLPSDLDEDEVELLKKERAQSRPKSKEESDSDLDSDLEESEDINPLMVDLDEADDKKRSQRTTSLWFSKEAFSGLEGEDDEDLEISQMTEHYKKIGGSIREKTRKEEPDEEIAEENQTEQSNNSSRRVSFNTTVFSMDESGKKEEEDVLSEDEDDETPGKGNKGDDENGVGDDEWSDESGEDSDYDDDILLESKKEKIEEDRLTNKSTAKRDGFEIVSADQPAAKVRKLDPVGLAIGTMIATSKKKRREIIEHGYNRYTYGDEDGLPGWFVKDERIHSRRIMPVTKEMVNEYKERLKEINARPIKKIAQAKARKKLRQMRKMEKIKKKAEAIGDTVDTSEKEKYSQIKNLYKKAGLDGKRRKDVAYVVAKKGLQGKRVKRPRGLKGPYKVVDKRMKTDLRGKAATDARKKKMRKKHMGR</sequence>
<dbReference type="InterPro" id="IPR024576">
    <property type="entry name" value="rRNA_MeTfrase_Spb1_DUF3381"/>
</dbReference>
<feature type="compositionally biased region" description="Acidic residues" evidence="5">
    <location>
        <begin position="452"/>
        <end position="465"/>
    </location>
</feature>
<dbReference type="EMBL" id="JAIZAY010000004">
    <property type="protein sequence ID" value="KAJ8044019.1"/>
    <property type="molecule type" value="Genomic_DNA"/>
</dbReference>
<feature type="region of interest" description="Disordered" evidence="5">
    <location>
        <begin position="332"/>
        <end position="633"/>
    </location>
</feature>
<feature type="compositionally biased region" description="Basic and acidic residues" evidence="5">
    <location>
        <begin position="817"/>
        <end position="830"/>
    </location>
</feature>
<dbReference type="SUPFAM" id="SSF53335">
    <property type="entry name" value="S-adenosyl-L-methionine-dependent methyltransferases"/>
    <property type="match status" value="1"/>
</dbReference>
<feature type="compositionally biased region" description="Acidic residues" evidence="5">
    <location>
        <begin position="378"/>
        <end position="390"/>
    </location>
</feature>
<feature type="domain" description="DUF3381" evidence="8">
    <location>
        <begin position="180"/>
        <end position="333"/>
    </location>
</feature>
<dbReference type="OrthoDB" id="289250at2759"/>
<evidence type="ECO:0000313" key="9">
    <source>
        <dbReference type="EMBL" id="KAJ8044019.1"/>
    </source>
</evidence>
<comment type="caution">
    <text evidence="9">The sequence shown here is derived from an EMBL/GenBank/DDBJ whole genome shotgun (WGS) entry which is preliminary data.</text>
</comment>
<feature type="compositionally biased region" description="Basic residues" evidence="5">
    <location>
        <begin position="831"/>
        <end position="842"/>
    </location>
</feature>
<dbReference type="Gene3D" id="3.40.50.150">
    <property type="entry name" value="Vaccinia Virus protein VP39"/>
    <property type="match status" value="1"/>
</dbReference>
<dbReference type="GO" id="GO:0005730">
    <property type="term" value="C:nucleolus"/>
    <property type="evidence" value="ECO:0007669"/>
    <property type="project" value="TreeGrafter"/>
</dbReference>
<feature type="compositionally biased region" description="Basic and acidic residues" evidence="5">
    <location>
        <begin position="391"/>
        <end position="407"/>
    </location>
</feature>
<evidence type="ECO:0000313" key="10">
    <source>
        <dbReference type="Proteomes" id="UP001152320"/>
    </source>
</evidence>
<keyword evidence="10" id="KW-1185">Reference proteome</keyword>
<feature type="region of interest" description="Disordered" evidence="5">
    <location>
        <begin position="273"/>
        <end position="303"/>
    </location>
</feature>
<evidence type="ECO:0000259" key="8">
    <source>
        <dbReference type="Pfam" id="PF11861"/>
    </source>
</evidence>
<keyword evidence="2" id="KW-0489">Methyltransferase</keyword>
<dbReference type="AlphaFoldDB" id="A0A9Q1CG64"/>
<name>A0A9Q1CG64_HOLLE</name>
<evidence type="ECO:0000259" key="6">
    <source>
        <dbReference type="Pfam" id="PF01728"/>
    </source>
</evidence>
<feature type="domain" description="Ribosomal RNA methyltransferase FtsJ" evidence="6">
    <location>
        <begin position="2"/>
        <end position="143"/>
    </location>
</feature>
<accession>A0A9Q1CG64</accession>
<dbReference type="GO" id="GO:0000463">
    <property type="term" value="P:maturation of LSU-rRNA from tricistronic rRNA transcript (SSU-rRNA, 5.8S rRNA, LSU-rRNA)"/>
    <property type="evidence" value="ECO:0007669"/>
    <property type="project" value="TreeGrafter"/>
</dbReference>
<dbReference type="GO" id="GO:0016435">
    <property type="term" value="F:rRNA (guanine) methyltransferase activity"/>
    <property type="evidence" value="ECO:0007669"/>
    <property type="project" value="TreeGrafter"/>
</dbReference>
<dbReference type="PANTHER" id="PTHR10920:SF13">
    <property type="entry name" value="PRE-RRNA 2'-O-RIBOSE RNA METHYLTRANSFERASE FTSJ3"/>
    <property type="match status" value="1"/>
</dbReference>
<dbReference type="GO" id="GO:0030687">
    <property type="term" value="C:preribosome, large subunit precursor"/>
    <property type="evidence" value="ECO:0007669"/>
    <property type="project" value="TreeGrafter"/>
</dbReference>
<dbReference type="GO" id="GO:0000466">
    <property type="term" value="P:maturation of 5.8S rRNA from tricistronic rRNA transcript (SSU-rRNA, 5.8S rRNA, LSU-rRNA)"/>
    <property type="evidence" value="ECO:0007669"/>
    <property type="project" value="TreeGrafter"/>
</dbReference>
<evidence type="ECO:0000256" key="5">
    <source>
        <dbReference type="SAM" id="MobiDB-lite"/>
    </source>
</evidence>
<reference evidence="9" key="1">
    <citation type="submission" date="2021-10" db="EMBL/GenBank/DDBJ databases">
        <title>Tropical sea cucumber genome reveals ecological adaptation and Cuvierian tubules defense mechanism.</title>
        <authorList>
            <person name="Chen T."/>
        </authorList>
    </citation>
    <scope>NUCLEOTIDE SEQUENCE</scope>
    <source>
        <strain evidence="9">Nanhai2018</strain>
        <tissue evidence="9">Muscle</tissue>
    </source>
</reference>
<feature type="domain" description="Ribosomal RNA methyltransferase SPB1-like C-terminal" evidence="7">
    <location>
        <begin position="617"/>
        <end position="827"/>
    </location>
</feature>
<keyword evidence="1" id="KW-0698">rRNA processing</keyword>
<dbReference type="Proteomes" id="UP001152320">
    <property type="component" value="Chromosome 4"/>
</dbReference>
<dbReference type="PANTHER" id="PTHR10920">
    <property type="entry name" value="RIBOSOMAL RNA METHYLTRANSFERASE"/>
    <property type="match status" value="1"/>
</dbReference>